<reference evidence="1" key="1">
    <citation type="submission" date="2014-09" db="EMBL/GenBank/DDBJ databases">
        <authorList>
            <person name="Magalhaes I.L.F."/>
            <person name="Oliveira U."/>
            <person name="Santos F.R."/>
            <person name="Vidigal T.H.D.A."/>
            <person name="Brescovit A.D."/>
            <person name="Santos A.J."/>
        </authorList>
    </citation>
    <scope>NUCLEOTIDE SEQUENCE</scope>
    <source>
        <tissue evidence="1">Shoot tissue taken approximately 20 cm above the soil surface</tissue>
    </source>
</reference>
<reference evidence="1" key="2">
    <citation type="journal article" date="2015" name="Data Brief">
        <title>Shoot transcriptome of the giant reed, Arundo donax.</title>
        <authorList>
            <person name="Barrero R.A."/>
            <person name="Guerrero F.D."/>
            <person name="Moolhuijzen P."/>
            <person name="Goolsby J.A."/>
            <person name="Tidwell J."/>
            <person name="Bellgard S.E."/>
            <person name="Bellgard M.I."/>
        </authorList>
    </citation>
    <scope>NUCLEOTIDE SEQUENCE</scope>
    <source>
        <tissue evidence="1">Shoot tissue taken approximately 20 cm above the soil surface</tissue>
    </source>
</reference>
<protein>
    <submittedName>
        <fullName evidence="1">Uncharacterized protein</fullName>
    </submittedName>
</protein>
<accession>A0A0A9A3D0</accession>
<dbReference type="AlphaFoldDB" id="A0A0A9A3D0"/>
<proteinExistence type="predicted"/>
<dbReference type="EMBL" id="GBRH01253427">
    <property type="protein sequence ID" value="JAD44468.1"/>
    <property type="molecule type" value="Transcribed_RNA"/>
</dbReference>
<sequence>MASLCATHNTPPKILHISNFITGQHESILSGIGNFLLRHLTFGTPLS</sequence>
<name>A0A0A9A3D0_ARUDO</name>
<organism evidence="1">
    <name type="scientific">Arundo donax</name>
    <name type="common">Giant reed</name>
    <name type="synonym">Donax arundinaceus</name>
    <dbReference type="NCBI Taxonomy" id="35708"/>
    <lineage>
        <taxon>Eukaryota</taxon>
        <taxon>Viridiplantae</taxon>
        <taxon>Streptophyta</taxon>
        <taxon>Embryophyta</taxon>
        <taxon>Tracheophyta</taxon>
        <taxon>Spermatophyta</taxon>
        <taxon>Magnoliopsida</taxon>
        <taxon>Liliopsida</taxon>
        <taxon>Poales</taxon>
        <taxon>Poaceae</taxon>
        <taxon>PACMAD clade</taxon>
        <taxon>Arundinoideae</taxon>
        <taxon>Arundineae</taxon>
        <taxon>Arundo</taxon>
    </lineage>
</organism>
<evidence type="ECO:0000313" key="1">
    <source>
        <dbReference type="EMBL" id="JAD44468.1"/>
    </source>
</evidence>